<dbReference type="Gene3D" id="1.10.10.60">
    <property type="entry name" value="Homeodomain-like"/>
    <property type="match status" value="2"/>
</dbReference>
<gene>
    <name evidence="5" type="ORF">ACFQ3W_09215</name>
</gene>
<dbReference type="EMBL" id="JBHTLM010000005">
    <property type="protein sequence ID" value="MFD1176478.1"/>
    <property type="molecule type" value="Genomic_DNA"/>
</dbReference>
<dbReference type="InterPro" id="IPR029442">
    <property type="entry name" value="GyrI-like"/>
</dbReference>
<dbReference type="PANTHER" id="PTHR47504:SF5">
    <property type="entry name" value="RIGHT ORIGIN-BINDING PROTEIN"/>
    <property type="match status" value="1"/>
</dbReference>
<dbReference type="SUPFAM" id="SSF55136">
    <property type="entry name" value="Probable bacterial effector-binding domain"/>
    <property type="match status" value="1"/>
</dbReference>
<dbReference type="PROSITE" id="PS01124">
    <property type="entry name" value="HTH_ARAC_FAMILY_2"/>
    <property type="match status" value="1"/>
</dbReference>
<keyword evidence="1" id="KW-0805">Transcription regulation</keyword>
<dbReference type="InterPro" id="IPR011256">
    <property type="entry name" value="Reg_factor_effector_dom_sf"/>
</dbReference>
<dbReference type="Proteomes" id="UP001597262">
    <property type="component" value="Unassembled WGS sequence"/>
</dbReference>
<proteinExistence type="predicted"/>
<feature type="domain" description="HTH araC/xylS-type" evidence="4">
    <location>
        <begin position="8"/>
        <end position="106"/>
    </location>
</feature>
<keyword evidence="3" id="KW-0804">Transcription</keyword>
<evidence type="ECO:0000256" key="3">
    <source>
        <dbReference type="ARBA" id="ARBA00023163"/>
    </source>
</evidence>
<organism evidence="5 6">
    <name type="scientific">Paenibacillus puldeungensis</name>
    <dbReference type="NCBI Taxonomy" id="696536"/>
    <lineage>
        <taxon>Bacteria</taxon>
        <taxon>Bacillati</taxon>
        <taxon>Bacillota</taxon>
        <taxon>Bacilli</taxon>
        <taxon>Bacillales</taxon>
        <taxon>Paenibacillaceae</taxon>
        <taxon>Paenibacillus</taxon>
    </lineage>
</organism>
<evidence type="ECO:0000256" key="1">
    <source>
        <dbReference type="ARBA" id="ARBA00023015"/>
    </source>
</evidence>
<dbReference type="InterPro" id="IPR050959">
    <property type="entry name" value="MarA-like"/>
</dbReference>
<dbReference type="InterPro" id="IPR018060">
    <property type="entry name" value="HTH_AraC"/>
</dbReference>
<evidence type="ECO:0000313" key="5">
    <source>
        <dbReference type="EMBL" id="MFD1176478.1"/>
    </source>
</evidence>
<keyword evidence="2" id="KW-0238">DNA-binding</keyword>
<name>A0ABW3RVD4_9BACL</name>
<dbReference type="PROSITE" id="PS00041">
    <property type="entry name" value="HTH_ARAC_FAMILY_1"/>
    <property type="match status" value="1"/>
</dbReference>
<sequence>MHAWEAIQKTLDYMESRISENLEIDDLAALAALSPFYYQRLFSRLVKKPVREYIRYRRLAHACEALGNKENRILDVALEWGFGSHEGFTRAFKEAYGMTPEQYRDHPARLNQFTKPDLSLGYTMIDEGVPLISDGLILEINRRTLEQPIMFIGLSGYVPIDGQLPLGEATGVDVPGEVWRKFHERKGSISRLPGGRELGVAFSGDAPKGSFTYFAGAEALPDADPGEFKVWQLPAREYVVFGFEAENFEELVTSALYKALNYSELWLKKHGMTNVLFAPELYYDSTPEASYMELWLPADKQQEG</sequence>
<dbReference type="InterPro" id="IPR010499">
    <property type="entry name" value="AraC_E-bd"/>
</dbReference>
<evidence type="ECO:0000313" key="6">
    <source>
        <dbReference type="Proteomes" id="UP001597262"/>
    </source>
</evidence>
<accession>A0ABW3RVD4</accession>
<dbReference type="Pfam" id="PF12833">
    <property type="entry name" value="HTH_18"/>
    <property type="match status" value="1"/>
</dbReference>
<dbReference type="RefSeq" id="WP_379318904.1">
    <property type="nucleotide sequence ID" value="NZ_JBHTLM010000005.1"/>
</dbReference>
<dbReference type="PANTHER" id="PTHR47504">
    <property type="entry name" value="RIGHT ORIGIN-BINDING PROTEIN"/>
    <property type="match status" value="1"/>
</dbReference>
<keyword evidence="6" id="KW-1185">Reference proteome</keyword>
<dbReference type="SMART" id="SM00871">
    <property type="entry name" value="AraC_E_bind"/>
    <property type="match status" value="1"/>
</dbReference>
<dbReference type="Gene3D" id="3.20.80.10">
    <property type="entry name" value="Regulatory factor, effector binding domain"/>
    <property type="match status" value="1"/>
</dbReference>
<dbReference type="Pfam" id="PF06445">
    <property type="entry name" value="GyrI-like"/>
    <property type="match status" value="1"/>
</dbReference>
<evidence type="ECO:0000256" key="2">
    <source>
        <dbReference type="ARBA" id="ARBA00023125"/>
    </source>
</evidence>
<reference evidence="6" key="1">
    <citation type="journal article" date="2019" name="Int. J. Syst. Evol. Microbiol.">
        <title>The Global Catalogue of Microorganisms (GCM) 10K type strain sequencing project: providing services to taxonomists for standard genome sequencing and annotation.</title>
        <authorList>
            <consortium name="The Broad Institute Genomics Platform"/>
            <consortium name="The Broad Institute Genome Sequencing Center for Infectious Disease"/>
            <person name="Wu L."/>
            <person name="Ma J."/>
        </authorList>
    </citation>
    <scope>NUCLEOTIDE SEQUENCE [LARGE SCALE GENOMIC DNA]</scope>
    <source>
        <strain evidence="6">CCUG 59189</strain>
    </source>
</reference>
<protein>
    <submittedName>
        <fullName evidence="5">Helix-turn-helix domain-containing protein</fullName>
    </submittedName>
</protein>
<dbReference type="SUPFAM" id="SSF46689">
    <property type="entry name" value="Homeodomain-like"/>
    <property type="match status" value="2"/>
</dbReference>
<evidence type="ECO:0000259" key="4">
    <source>
        <dbReference type="PROSITE" id="PS01124"/>
    </source>
</evidence>
<dbReference type="SMART" id="SM00342">
    <property type="entry name" value="HTH_ARAC"/>
    <property type="match status" value="1"/>
</dbReference>
<dbReference type="InterPro" id="IPR009057">
    <property type="entry name" value="Homeodomain-like_sf"/>
</dbReference>
<dbReference type="InterPro" id="IPR020449">
    <property type="entry name" value="Tscrpt_reg_AraC-type_HTH"/>
</dbReference>
<dbReference type="InterPro" id="IPR018062">
    <property type="entry name" value="HTH_AraC-typ_CS"/>
</dbReference>
<dbReference type="PRINTS" id="PR00032">
    <property type="entry name" value="HTHARAC"/>
</dbReference>
<comment type="caution">
    <text evidence="5">The sequence shown here is derived from an EMBL/GenBank/DDBJ whole genome shotgun (WGS) entry which is preliminary data.</text>
</comment>